<comment type="function">
    <text evidence="3">Cleaves the gamma-glutamyl peptide bond of glutathione and glutathione conjugates.</text>
</comment>
<feature type="binding site" evidence="2">
    <location>
        <position position="472"/>
    </location>
    <ligand>
        <name>L-glutamate</name>
        <dbReference type="ChEBI" id="CHEBI:29985"/>
    </ligand>
</feature>
<dbReference type="InterPro" id="IPR043138">
    <property type="entry name" value="GGT_lsub"/>
</dbReference>
<protein>
    <recommendedName>
        <fullName evidence="3">Glutathione hydrolase</fullName>
        <ecNumber evidence="3">2.3.2.2</ecNumber>
        <ecNumber evidence="3">3.4.19.13</ecNumber>
    </recommendedName>
    <alternativeName>
        <fullName evidence="3">Gamma-glutamyltransferase</fullName>
    </alternativeName>
    <alternativeName>
        <fullName evidence="3">Gamma-glutamyltranspeptidase</fullName>
    </alternativeName>
</protein>
<dbReference type="Gene3D" id="1.10.246.130">
    <property type="match status" value="1"/>
</dbReference>
<accession>A0A8H6S3N4</accession>
<evidence type="ECO:0000256" key="2">
    <source>
        <dbReference type="PIRSR" id="PIRSR600101-2"/>
    </source>
</evidence>
<dbReference type="AlphaFoldDB" id="A0A8H6S3N4"/>
<dbReference type="PRINTS" id="PR01210">
    <property type="entry name" value="GGTRANSPTASE"/>
</dbReference>
<comment type="caution">
    <text evidence="5">The sequence shown here is derived from an EMBL/GenBank/DDBJ whole genome shotgun (WGS) entry which is preliminary data.</text>
</comment>
<comment type="catalytic activity">
    <reaction evidence="3">
        <text>glutathione + H2O = L-cysteinylglycine + L-glutamate</text>
        <dbReference type="Rhea" id="RHEA:28807"/>
        <dbReference type="ChEBI" id="CHEBI:15377"/>
        <dbReference type="ChEBI" id="CHEBI:29985"/>
        <dbReference type="ChEBI" id="CHEBI:57925"/>
        <dbReference type="ChEBI" id="CHEBI:61694"/>
        <dbReference type="EC" id="3.4.19.13"/>
    </reaction>
</comment>
<comment type="catalytic activity">
    <reaction evidence="3">
        <text>an S-substituted glutathione + H2O = an S-substituted L-cysteinylglycine + L-glutamate</text>
        <dbReference type="Rhea" id="RHEA:59468"/>
        <dbReference type="ChEBI" id="CHEBI:15377"/>
        <dbReference type="ChEBI" id="CHEBI:29985"/>
        <dbReference type="ChEBI" id="CHEBI:90779"/>
        <dbReference type="ChEBI" id="CHEBI:143103"/>
        <dbReference type="EC" id="3.4.19.13"/>
    </reaction>
</comment>
<dbReference type="GO" id="GO:0005886">
    <property type="term" value="C:plasma membrane"/>
    <property type="evidence" value="ECO:0007669"/>
    <property type="project" value="TreeGrafter"/>
</dbReference>
<evidence type="ECO:0000256" key="1">
    <source>
        <dbReference type="PIRSR" id="PIRSR600101-1"/>
    </source>
</evidence>
<dbReference type="GO" id="GO:0006751">
    <property type="term" value="P:glutathione catabolic process"/>
    <property type="evidence" value="ECO:0007669"/>
    <property type="project" value="UniProtKB-UniRule"/>
</dbReference>
<dbReference type="OrthoDB" id="1081007at2759"/>
<dbReference type="Proteomes" id="UP000613580">
    <property type="component" value="Unassembled WGS sequence"/>
</dbReference>
<reference evidence="5" key="1">
    <citation type="submission" date="2020-05" db="EMBL/GenBank/DDBJ databases">
        <title>Mycena genomes resolve the evolution of fungal bioluminescence.</title>
        <authorList>
            <person name="Tsai I.J."/>
        </authorList>
    </citation>
    <scope>NUCLEOTIDE SEQUENCE</scope>
    <source>
        <strain evidence="5">110903Hualien_Pintung</strain>
    </source>
</reference>
<keyword evidence="3" id="KW-0012">Acyltransferase</keyword>
<proteinExistence type="predicted"/>
<dbReference type="Gene3D" id="3.60.20.40">
    <property type="match status" value="1"/>
</dbReference>
<comment type="catalytic activity">
    <reaction evidence="3">
        <text>an N-terminal (5-L-glutamyl)-[peptide] + an alpha-amino acid = 5-L-glutamyl amino acid + an N-terminal L-alpha-aminoacyl-[peptide]</text>
        <dbReference type="Rhea" id="RHEA:23904"/>
        <dbReference type="Rhea" id="RHEA-COMP:9780"/>
        <dbReference type="Rhea" id="RHEA-COMP:9795"/>
        <dbReference type="ChEBI" id="CHEBI:77644"/>
        <dbReference type="ChEBI" id="CHEBI:78597"/>
        <dbReference type="ChEBI" id="CHEBI:78599"/>
        <dbReference type="ChEBI" id="CHEBI:78608"/>
        <dbReference type="EC" id="2.3.2.2"/>
    </reaction>
</comment>
<dbReference type="EMBL" id="JACAZE010000024">
    <property type="protein sequence ID" value="KAF7291645.1"/>
    <property type="molecule type" value="Genomic_DNA"/>
</dbReference>
<dbReference type="UniPathway" id="UPA00204"/>
<dbReference type="GO" id="GO:0103068">
    <property type="term" value="F:leukotriene C4 gamma-glutamyl transferase activity"/>
    <property type="evidence" value="ECO:0007669"/>
    <property type="project" value="UniProtKB-EC"/>
</dbReference>
<feature type="binding site" evidence="2">
    <location>
        <position position="420"/>
    </location>
    <ligand>
        <name>L-glutamate</name>
        <dbReference type="ChEBI" id="CHEBI:29985"/>
    </ligand>
</feature>
<evidence type="ECO:0000256" key="3">
    <source>
        <dbReference type="RuleBase" id="RU368068"/>
    </source>
</evidence>
<keyword evidence="4" id="KW-0732">Signal</keyword>
<feature type="chain" id="PRO_5034986956" description="Glutathione hydrolase" evidence="4">
    <location>
        <begin position="27"/>
        <end position="584"/>
    </location>
</feature>
<feature type="binding site" evidence="2">
    <location>
        <begin position="448"/>
        <end position="449"/>
    </location>
    <ligand>
        <name>L-glutamate</name>
        <dbReference type="ChEBI" id="CHEBI:29985"/>
    </ligand>
</feature>
<dbReference type="InterPro" id="IPR029055">
    <property type="entry name" value="Ntn_hydrolases_N"/>
</dbReference>
<gene>
    <name evidence="5" type="ORF">HMN09_01255700</name>
</gene>
<dbReference type="PANTHER" id="PTHR11686:SF62">
    <property type="entry name" value="GLUTATHIONE HYDROLASE"/>
    <property type="match status" value="1"/>
</dbReference>
<organism evidence="5 6">
    <name type="scientific">Mycena chlorophos</name>
    <name type="common">Agaric fungus</name>
    <name type="synonym">Agaricus chlorophos</name>
    <dbReference type="NCBI Taxonomy" id="658473"/>
    <lineage>
        <taxon>Eukaryota</taxon>
        <taxon>Fungi</taxon>
        <taxon>Dikarya</taxon>
        <taxon>Basidiomycota</taxon>
        <taxon>Agaricomycotina</taxon>
        <taxon>Agaricomycetes</taxon>
        <taxon>Agaricomycetidae</taxon>
        <taxon>Agaricales</taxon>
        <taxon>Marasmiineae</taxon>
        <taxon>Mycenaceae</taxon>
        <taxon>Mycena</taxon>
    </lineage>
</organism>
<comment type="pathway">
    <text evidence="3">Sulfur metabolism; glutathione metabolism.</text>
</comment>
<dbReference type="PANTHER" id="PTHR11686">
    <property type="entry name" value="GAMMA GLUTAMYL TRANSPEPTIDASE"/>
    <property type="match status" value="1"/>
</dbReference>
<dbReference type="InterPro" id="IPR000101">
    <property type="entry name" value="GGT_peptidase"/>
</dbReference>
<dbReference type="EC" id="2.3.2.2" evidence="3"/>
<evidence type="ECO:0000313" key="5">
    <source>
        <dbReference type="EMBL" id="KAF7291645.1"/>
    </source>
</evidence>
<keyword evidence="3" id="KW-0378">Hydrolase</keyword>
<dbReference type="EC" id="3.4.19.13" evidence="3"/>
<feature type="binding site" evidence="2">
    <location>
        <position position="106"/>
    </location>
    <ligand>
        <name>L-glutamate</name>
        <dbReference type="ChEBI" id="CHEBI:29985"/>
    </ligand>
</feature>
<dbReference type="InterPro" id="IPR043137">
    <property type="entry name" value="GGT_ssub_C"/>
</dbReference>
<dbReference type="SUPFAM" id="SSF56235">
    <property type="entry name" value="N-terminal nucleophile aminohydrolases (Ntn hydrolases)"/>
    <property type="match status" value="1"/>
</dbReference>
<keyword evidence="3" id="KW-0808">Transferase</keyword>
<keyword evidence="6" id="KW-1185">Reference proteome</keyword>
<sequence>MVLSSSSGRFGALAFALLLSSHGALANFDAFGKHGAVVCEVKECADHGVEILKAGGTAADAMIATALCVGVISAYHSGIGGGGFMIVRSAPKYGKGKATYETIDFREMMPGLGNETMYSNNSDPTASTVGGLAVGVPGELRGWQMLHERHGKLPWETLFQPAIKTARDGYQVNVDLAAALNASEYPFLLSDPLWAETYAPHGKLAVLGETIYRKRYANTLETISKKGADAFYSGPIAEHTSKAAIARGGILTTHDLAKYTAIVREPRNITYRDKYRVFSTVAPSSGTVVLSALKIFEAYAKDVETNLTTHELIQSVKFGYGQRTTYGDPAFTPNVTELEGYYLEDSTVAAIRKELPLNTTYTPAYYDPSKYTVLADHGTSHMAVVDSDGNSISLTTTVNLYWGSEVMTEDGIILNDEMDDFSSPGSVNSFGFVASPINYIEPYKRPQSSISSSIAEDLETGEFVMATGSAGGSLIITATLQNLHHHLDLGLTANQSVWTPRWHDQLGTSTMFEGYGAANAAAGAALGMKSFPNATIDYLVGLGYNVSGEGYTGSTSHVIVKNPTTEVYEAANDPRKAAGGGSAY</sequence>
<evidence type="ECO:0000313" key="6">
    <source>
        <dbReference type="Proteomes" id="UP000613580"/>
    </source>
</evidence>
<dbReference type="GO" id="GO:0036374">
    <property type="term" value="F:glutathione hydrolase activity"/>
    <property type="evidence" value="ECO:0007669"/>
    <property type="project" value="UniProtKB-UniRule"/>
</dbReference>
<evidence type="ECO:0000256" key="4">
    <source>
        <dbReference type="SAM" id="SignalP"/>
    </source>
</evidence>
<feature type="binding site" evidence="2">
    <location>
        <begin position="397"/>
        <end position="399"/>
    </location>
    <ligand>
        <name>L-glutamate</name>
        <dbReference type="ChEBI" id="CHEBI:29985"/>
    </ligand>
</feature>
<name>A0A8H6S3N4_MYCCL</name>
<feature type="active site" description="Nucleophile" evidence="1">
    <location>
        <position position="379"/>
    </location>
</feature>
<dbReference type="Pfam" id="PF01019">
    <property type="entry name" value="G_glu_transpept"/>
    <property type="match status" value="1"/>
</dbReference>
<feature type="signal peptide" evidence="4">
    <location>
        <begin position="1"/>
        <end position="26"/>
    </location>
</feature>